<accession>A0A1F6AGR0</accession>
<sequence length="101" mass="10884">MKTTISGTIYQTGEGFAPIDQELLQGIHEFLLGDVRIADGLRVVVDGETATFHWGEEVQVSDNGNVNYFGGRVGQMTEGGRLNASVPEYGNVTLVGSPEIR</sequence>
<dbReference type="AlphaFoldDB" id="A0A1F6AGR0"/>
<proteinExistence type="predicted"/>
<dbReference type="STRING" id="1798392.A3A79_01085"/>
<reference evidence="1 2" key="1">
    <citation type="journal article" date="2016" name="Nat. Commun.">
        <title>Thousands of microbial genomes shed light on interconnected biogeochemical processes in an aquifer system.</title>
        <authorList>
            <person name="Anantharaman K."/>
            <person name="Brown C.T."/>
            <person name="Hug L.A."/>
            <person name="Sharon I."/>
            <person name="Castelle C.J."/>
            <person name="Probst A.J."/>
            <person name="Thomas B.C."/>
            <person name="Singh A."/>
            <person name="Wilkins M.J."/>
            <person name="Karaoz U."/>
            <person name="Brodie E.L."/>
            <person name="Williams K.H."/>
            <person name="Hubbard S.S."/>
            <person name="Banfield J.F."/>
        </authorList>
    </citation>
    <scope>NUCLEOTIDE SEQUENCE [LARGE SCALE GENOMIC DNA]</scope>
</reference>
<dbReference type="EMBL" id="MFJV01000001">
    <property type="protein sequence ID" value="OGG23786.1"/>
    <property type="molecule type" value="Genomic_DNA"/>
</dbReference>
<comment type="caution">
    <text evidence="1">The sequence shown here is derived from an EMBL/GenBank/DDBJ whole genome shotgun (WGS) entry which is preliminary data.</text>
</comment>
<protein>
    <submittedName>
        <fullName evidence="1">Uncharacterized protein</fullName>
    </submittedName>
</protein>
<evidence type="ECO:0000313" key="1">
    <source>
        <dbReference type="EMBL" id="OGG23786.1"/>
    </source>
</evidence>
<dbReference type="Proteomes" id="UP000178759">
    <property type="component" value="Unassembled WGS sequence"/>
</dbReference>
<name>A0A1F6AGR0_9BACT</name>
<evidence type="ECO:0000313" key="2">
    <source>
        <dbReference type="Proteomes" id="UP000178759"/>
    </source>
</evidence>
<organism evidence="1 2">
    <name type="scientific">Candidatus Gottesmanbacteria bacterium RIFCSPLOWO2_01_FULL_43_11b</name>
    <dbReference type="NCBI Taxonomy" id="1798392"/>
    <lineage>
        <taxon>Bacteria</taxon>
        <taxon>Candidatus Gottesmaniibacteriota</taxon>
    </lineage>
</organism>
<gene>
    <name evidence="1" type="ORF">A3A79_01085</name>
</gene>